<evidence type="ECO:0000313" key="1">
    <source>
        <dbReference type="EMBL" id="MCP8968792.1"/>
    </source>
</evidence>
<dbReference type="AlphaFoldDB" id="A0AA41X4U9"/>
<reference evidence="1" key="1">
    <citation type="submission" date="2022-07" db="EMBL/GenBank/DDBJ databases">
        <authorList>
            <person name="Li W.-J."/>
            <person name="Deng Q.-Q."/>
        </authorList>
    </citation>
    <scope>NUCLEOTIDE SEQUENCE</scope>
    <source>
        <strain evidence="1">SYSU M60031</strain>
    </source>
</reference>
<organism evidence="1 2">
    <name type="scientific">Ectobacillus ponti</name>
    <dbReference type="NCBI Taxonomy" id="2961894"/>
    <lineage>
        <taxon>Bacteria</taxon>
        <taxon>Bacillati</taxon>
        <taxon>Bacillota</taxon>
        <taxon>Bacilli</taxon>
        <taxon>Bacillales</taxon>
        <taxon>Bacillaceae</taxon>
        <taxon>Ectobacillus</taxon>
    </lineage>
</organism>
<dbReference type="EMBL" id="JANCLT010000004">
    <property type="protein sequence ID" value="MCP8968792.1"/>
    <property type="molecule type" value="Genomic_DNA"/>
</dbReference>
<dbReference type="RefSeq" id="WP_254758707.1">
    <property type="nucleotide sequence ID" value="NZ_JANCLT010000004.1"/>
</dbReference>
<dbReference type="InterPro" id="IPR019658">
    <property type="entry name" value="DUF2515"/>
</dbReference>
<accession>A0AA41X4U9</accession>
<comment type="caution">
    <text evidence="1">The sequence shown here is derived from an EMBL/GenBank/DDBJ whole genome shotgun (WGS) entry which is preliminary data.</text>
</comment>
<evidence type="ECO:0000313" key="2">
    <source>
        <dbReference type="Proteomes" id="UP001156102"/>
    </source>
</evidence>
<protein>
    <submittedName>
        <fullName evidence="1">DUF2515 domain-containing protein</fullName>
    </submittedName>
</protein>
<sequence>MYTGIQERRKIRRPTAAEHRLLAAVRRQTEAGNADNITRTHAYQEYYRRQPEIRWAFLASMVSRNAGWNMTDLEGKYFPRILSDTVRKRLFLTYERANWFIFDDAYPQLLLYEYSKRENRPLFHLLAELRVSAFMEGEWERFWQKPDLNRLMTALIINEQNMIQKPVIEHPYFQKHVFHSLLFKFQELFHFSSVLFPTEGGRLYGLSVQGFEDISNRIDLGKRLAWLLFHPDYQESFQLFSDHTVHTGSRTDYEQYLAFHKNPDTPQLRDVFPMIPHQRSHVEDWWTPEQPLQEWFSFTVPEEEPDITEHFLLKQKQLHLMAALEGILHIREEM</sequence>
<gene>
    <name evidence="1" type="ORF">NK662_09595</name>
</gene>
<dbReference type="Pfam" id="PF10720">
    <property type="entry name" value="DUF2515"/>
    <property type="match status" value="1"/>
</dbReference>
<keyword evidence="2" id="KW-1185">Reference proteome</keyword>
<dbReference type="Proteomes" id="UP001156102">
    <property type="component" value="Unassembled WGS sequence"/>
</dbReference>
<name>A0AA41X4U9_9BACI</name>
<proteinExistence type="predicted"/>